<dbReference type="EMBL" id="PXOH01000013">
    <property type="protein sequence ID" value="PSF36654.1"/>
    <property type="molecule type" value="Genomic_DNA"/>
</dbReference>
<dbReference type="InterPro" id="IPR029060">
    <property type="entry name" value="PIN-like_dom_sf"/>
</dbReference>
<comment type="caution">
    <text evidence="2">The sequence shown here is derived from an EMBL/GenBank/DDBJ whole genome shotgun (WGS) entry which is preliminary data.</text>
</comment>
<proteinExistence type="predicted"/>
<reference evidence="2 3" key="2">
    <citation type="submission" date="2018-03" db="EMBL/GenBank/DDBJ databases">
        <authorList>
            <person name="Keele B.F."/>
        </authorList>
    </citation>
    <scope>NUCLEOTIDE SEQUENCE [LARGE SCALE GENOMIC DNA]</scope>
    <source>
        <strain evidence="2 3">CCALA 016</strain>
    </source>
</reference>
<dbReference type="SUPFAM" id="SSF88723">
    <property type="entry name" value="PIN domain-like"/>
    <property type="match status" value="1"/>
</dbReference>
<reference evidence="2 3" key="1">
    <citation type="submission" date="2018-03" db="EMBL/GenBank/DDBJ databases">
        <title>The ancient ancestry and fast evolution of plastids.</title>
        <authorList>
            <person name="Moore K.R."/>
            <person name="Magnabosco C."/>
            <person name="Momper L."/>
            <person name="Gold D.A."/>
            <person name="Bosak T."/>
            <person name="Fournier G.P."/>
        </authorList>
    </citation>
    <scope>NUCLEOTIDE SEQUENCE [LARGE SCALE GENOMIC DNA]</scope>
    <source>
        <strain evidence="2 3">CCALA 016</strain>
    </source>
</reference>
<sequence length="158" mass="18183">MIYLDVCCLNRPFDDLEQERIKLEVEAVIIILNRCNLTEWELISSDIITLEIKQTPDLDKQKRLNQILSIANSKISFIEKIEKRAKELTTLGFKTFDALHIASAEEGNVNILLTTDDRFLRKSITYGNHLQVKLANPVQWLISIIQAEGETENEANRN</sequence>
<protein>
    <submittedName>
        <fullName evidence="2">PIN domain-containing protein</fullName>
    </submittedName>
</protein>
<evidence type="ECO:0000259" key="1">
    <source>
        <dbReference type="Pfam" id="PF01850"/>
    </source>
</evidence>
<gene>
    <name evidence="2" type="ORF">C7H19_13335</name>
</gene>
<organism evidence="2 3">
    <name type="scientific">Aphanothece hegewaldii CCALA 016</name>
    <dbReference type="NCBI Taxonomy" id="2107694"/>
    <lineage>
        <taxon>Bacteria</taxon>
        <taxon>Bacillati</taxon>
        <taxon>Cyanobacteriota</taxon>
        <taxon>Cyanophyceae</taxon>
        <taxon>Oscillatoriophycideae</taxon>
        <taxon>Chroococcales</taxon>
        <taxon>Aphanothecaceae</taxon>
        <taxon>Aphanothece</taxon>
    </lineage>
</organism>
<dbReference type="InterPro" id="IPR002716">
    <property type="entry name" value="PIN_dom"/>
</dbReference>
<dbReference type="Pfam" id="PF01850">
    <property type="entry name" value="PIN"/>
    <property type="match status" value="1"/>
</dbReference>
<evidence type="ECO:0000313" key="3">
    <source>
        <dbReference type="Proteomes" id="UP000239001"/>
    </source>
</evidence>
<accession>A0A2T1LX55</accession>
<dbReference type="Proteomes" id="UP000239001">
    <property type="component" value="Unassembled WGS sequence"/>
</dbReference>
<name>A0A2T1LX55_9CHRO</name>
<dbReference type="OrthoDB" id="5624224at2"/>
<dbReference type="AlphaFoldDB" id="A0A2T1LX55"/>
<evidence type="ECO:0000313" key="2">
    <source>
        <dbReference type="EMBL" id="PSF36654.1"/>
    </source>
</evidence>
<feature type="domain" description="PIN" evidence="1">
    <location>
        <begin position="2"/>
        <end position="122"/>
    </location>
</feature>
<keyword evidence="3" id="KW-1185">Reference proteome</keyword>